<protein>
    <submittedName>
        <fullName evidence="2">Type II toxin-antitoxin system mRNA interferase toxin, RelE/StbE family</fullName>
    </submittedName>
</protein>
<evidence type="ECO:0000313" key="3">
    <source>
        <dbReference type="Proteomes" id="UP001596190"/>
    </source>
</evidence>
<dbReference type="InterPro" id="IPR004386">
    <property type="entry name" value="Toxin_YafQ-like"/>
</dbReference>
<dbReference type="Pfam" id="PF15738">
    <property type="entry name" value="YafQ_toxin"/>
    <property type="match status" value="1"/>
</dbReference>
<evidence type="ECO:0000313" key="2">
    <source>
        <dbReference type="EMBL" id="MFC6254691.1"/>
    </source>
</evidence>
<evidence type="ECO:0000256" key="1">
    <source>
        <dbReference type="ARBA" id="ARBA00022649"/>
    </source>
</evidence>
<sequence length="104" mass="12317">MKIKGLPTLKREFKKLKKKHYPVELVALCLHAIDKHDIKILSQINDHALHGNWAGYREFHPARYKSKSKMKFKQEYDQWVVIYRIDHEELVLILVATGNHSLLD</sequence>
<keyword evidence="1" id="KW-1277">Toxin-antitoxin system</keyword>
<proteinExistence type="predicted"/>
<dbReference type="Proteomes" id="UP001596190">
    <property type="component" value="Unassembled WGS sequence"/>
</dbReference>
<dbReference type="RefSeq" id="WP_137631925.1">
    <property type="nucleotide sequence ID" value="NZ_BJDO01000093.1"/>
</dbReference>
<name>A0ABW1T9P1_9LACO</name>
<organism evidence="2 3">
    <name type="scientific">Secundilactobacillus hailunensis</name>
    <dbReference type="NCBI Taxonomy" id="2559923"/>
    <lineage>
        <taxon>Bacteria</taxon>
        <taxon>Bacillati</taxon>
        <taxon>Bacillota</taxon>
        <taxon>Bacilli</taxon>
        <taxon>Lactobacillales</taxon>
        <taxon>Lactobacillaceae</taxon>
        <taxon>Secundilactobacillus</taxon>
    </lineage>
</organism>
<comment type="caution">
    <text evidence="2">The sequence shown here is derived from an EMBL/GenBank/DDBJ whole genome shotgun (WGS) entry which is preliminary data.</text>
</comment>
<accession>A0ABW1T9P1</accession>
<gene>
    <name evidence="2" type="ORF">ACFP1H_08865</name>
</gene>
<dbReference type="EMBL" id="JBHSSA010000078">
    <property type="protein sequence ID" value="MFC6254691.1"/>
    <property type="molecule type" value="Genomic_DNA"/>
</dbReference>
<keyword evidence="3" id="KW-1185">Reference proteome</keyword>
<dbReference type="InterPro" id="IPR035093">
    <property type="entry name" value="RelE/ParE_toxin_dom_sf"/>
</dbReference>
<dbReference type="Gene3D" id="3.30.2310.20">
    <property type="entry name" value="RelE-like"/>
    <property type="match status" value="1"/>
</dbReference>
<reference evidence="3" key="1">
    <citation type="journal article" date="2019" name="Int. J. Syst. Evol. Microbiol.">
        <title>The Global Catalogue of Microorganisms (GCM) 10K type strain sequencing project: providing services to taxonomists for standard genome sequencing and annotation.</title>
        <authorList>
            <consortium name="The Broad Institute Genomics Platform"/>
            <consortium name="The Broad Institute Genome Sequencing Center for Infectious Disease"/>
            <person name="Wu L."/>
            <person name="Ma J."/>
        </authorList>
    </citation>
    <scope>NUCLEOTIDE SEQUENCE [LARGE SCALE GENOMIC DNA]</scope>
    <source>
        <strain evidence="3">CCM 8950</strain>
    </source>
</reference>
<dbReference type="SUPFAM" id="SSF143011">
    <property type="entry name" value="RelE-like"/>
    <property type="match status" value="1"/>
</dbReference>
<dbReference type="InterPro" id="IPR007712">
    <property type="entry name" value="RelE/ParE_toxin"/>
</dbReference>
<dbReference type="NCBIfam" id="TIGR02385">
    <property type="entry name" value="RelE_StbE"/>
    <property type="match status" value="1"/>
</dbReference>